<dbReference type="VEuPathDB" id="VectorBase:ISCW009245"/>
<dbReference type="EMBL" id="ABJB010912469">
    <property type="status" value="NOT_ANNOTATED_CDS"/>
    <property type="molecule type" value="Genomic_DNA"/>
</dbReference>
<dbReference type="EMBL" id="DS839122">
    <property type="protein sequence ID" value="EEC12793.1"/>
    <property type="molecule type" value="Genomic_DNA"/>
</dbReference>
<evidence type="ECO:0000256" key="1">
    <source>
        <dbReference type="SAM" id="Phobius"/>
    </source>
</evidence>
<dbReference type="Proteomes" id="UP000001555">
    <property type="component" value="Unassembled WGS sequence"/>
</dbReference>
<proteinExistence type="predicted"/>
<reference evidence="2 4" key="1">
    <citation type="submission" date="2008-03" db="EMBL/GenBank/DDBJ databases">
        <title>Annotation of Ixodes scapularis.</title>
        <authorList>
            <consortium name="Ixodes scapularis Genome Project Consortium"/>
            <person name="Caler E."/>
            <person name="Hannick L.I."/>
            <person name="Bidwell S."/>
            <person name="Joardar V."/>
            <person name="Thiagarajan M."/>
            <person name="Amedeo P."/>
            <person name="Galinsky K.J."/>
            <person name="Schobel S."/>
            <person name="Inman J."/>
            <person name="Hostetler J."/>
            <person name="Miller J."/>
            <person name="Hammond M."/>
            <person name="Megy K."/>
            <person name="Lawson D."/>
            <person name="Kodira C."/>
            <person name="Sutton G."/>
            <person name="Meyer J."/>
            <person name="Hill C.A."/>
            <person name="Birren B."/>
            <person name="Nene V."/>
            <person name="Collins F."/>
            <person name="Alarcon-Chaidez F."/>
            <person name="Wikel S."/>
            <person name="Strausberg R."/>
        </authorList>
    </citation>
    <scope>NUCLEOTIDE SEQUENCE [LARGE SCALE GENOMIC DNA]</scope>
    <source>
        <strain evidence="4">Wikel</strain>
        <strain evidence="2">Wikel colony</strain>
    </source>
</reference>
<accession>B7Q1S1</accession>
<dbReference type="EnsemblMetazoa" id="ISCW009245-RA">
    <property type="protein sequence ID" value="ISCW009245-PA"/>
    <property type="gene ID" value="ISCW009245"/>
</dbReference>
<keyword evidence="1" id="KW-0812">Transmembrane</keyword>
<dbReference type="HOGENOM" id="CLU_2348993_0_0_1"/>
<sequence>MDPVTSRKCKVTMAAPSVPDQGLLNSAVTATVWLLIGSAYLVTSVYTTEMYPTVVRSIGFCFGATAGRFGKIAADYNHEWVHGTSCLVDPLRRAAEV</sequence>
<keyword evidence="4" id="KW-1185">Reference proteome</keyword>
<name>B7Q1S1_IXOSC</name>
<reference evidence="3" key="2">
    <citation type="submission" date="2020-05" db="UniProtKB">
        <authorList>
            <consortium name="EnsemblMetazoa"/>
        </authorList>
    </citation>
    <scope>IDENTIFICATION</scope>
    <source>
        <strain evidence="3">wikel</strain>
    </source>
</reference>
<dbReference type="AlphaFoldDB" id="B7Q1S1"/>
<evidence type="ECO:0000313" key="3">
    <source>
        <dbReference type="EnsemblMetazoa" id="ISCW009245-PA"/>
    </source>
</evidence>
<evidence type="ECO:0000313" key="4">
    <source>
        <dbReference type="Proteomes" id="UP000001555"/>
    </source>
</evidence>
<dbReference type="InParanoid" id="B7Q1S1"/>
<dbReference type="VEuPathDB" id="VectorBase:ISCI009245"/>
<organism>
    <name type="scientific">Ixodes scapularis</name>
    <name type="common">Black-legged tick</name>
    <name type="synonym">Deer tick</name>
    <dbReference type="NCBI Taxonomy" id="6945"/>
    <lineage>
        <taxon>Eukaryota</taxon>
        <taxon>Metazoa</taxon>
        <taxon>Ecdysozoa</taxon>
        <taxon>Arthropoda</taxon>
        <taxon>Chelicerata</taxon>
        <taxon>Arachnida</taxon>
        <taxon>Acari</taxon>
        <taxon>Parasitiformes</taxon>
        <taxon>Ixodida</taxon>
        <taxon>Ixodoidea</taxon>
        <taxon>Ixodidae</taxon>
        <taxon>Ixodinae</taxon>
        <taxon>Ixodes</taxon>
    </lineage>
</organism>
<evidence type="ECO:0000313" key="2">
    <source>
        <dbReference type="EMBL" id="EEC12793.1"/>
    </source>
</evidence>
<keyword evidence="1" id="KW-1133">Transmembrane helix</keyword>
<gene>
    <name evidence="2" type="ORF">IscW_ISCW009245</name>
</gene>
<keyword evidence="1" id="KW-0472">Membrane</keyword>
<protein>
    <submittedName>
        <fullName evidence="2 3">Uncharacterized protein</fullName>
    </submittedName>
</protein>
<dbReference type="PaxDb" id="6945-B7Q1S1"/>
<feature type="transmembrane region" description="Helical" evidence="1">
    <location>
        <begin position="23"/>
        <end position="42"/>
    </location>
</feature>